<evidence type="ECO:0000313" key="2">
    <source>
        <dbReference type="EMBL" id="PBK68512.1"/>
    </source>
</evidence>
<dbReference type="InterPro" id="IPR011990">
    <property type="entry name" value="TPR-like_helical_dom_sf"/>
</dbReference>
<dbReference type="CDD" id="cd20071">
    <property type="entry name" value="SET_SMYD"/>
    <property type="match status" value="1"/>
</dbReference>
<dbReference type="Gene3D" id="1.25.40.10">
    <property type="entry name" value="Tetratricopeptide repeat domain"/>
    <property type="match status" value="1"/>
</dbReference>
<dbReference type="SMART" id="SM00317">
    <property type="entry name" value="SET"/>
    <property type="match status" value="1"/>
</dbReference>
<accession>A0A2H3BNG0</accession>
<gene>
    <name evidence="2" type="ORF">ARMSODRAFT_1004815</name>
</gene>
<dbReference type="PROSITE" id="PS50280">
    <property type="entry name" value="SET"/>
    <property type="match status" value="1"/>
</dbReference>
<proteinExistence type="predicted"/>
<evidence type="ECO:0000313" key="3">
    <source>
        <dbReference type="Proteomes" id="UP000218334"/>
    </source>
</evidence>
<dbReference type="PANTHER" id="PTHR47332:SF4">
    <property type="entry name" value="SET DOMAIN-CONTAINING PROTEIN 5"/>
    <property type="match status" value="1"/>
</dbReference>
<name>A0A2H3BNG0_9AGAR</name>
<dbReference type="InterPro" id="IPR001214">
    <property type="entry name" value="SET_dom"/>
</dbReference>
<dbReference type="Pfam" id="PF00856">
    <property type="entry name" value="SET"/>
    <property type="match status" value="1"/>
</dbReference>
<dbReference type="InterPro" id="IPR046341">
    <property type="entry name" value="SET_dom_sf"/>
</dbReference>
<dbReference type="Gene3D" id="2.170.270.10">
    <property type="entry name" value="SET domain"/>
    <property type="match status" value="1"/>
</dbReference>
<dbReference type="EMBL" id="KZ293432">
    <property type="protein sequence ID" value="PBK68512.1"/>
    <property type="molecule type" value="Genomic_DNA"/>
</dbReference>
<evidence type="ECO:0000259" key="1">
    <source>
        <dbReference type="PROSITE" id="PS50280"/>
    </source>
</evidence>
<dbReference type="AlphaFoldDB" id="A0A2H3BNG0"/>
<dbReference type="InterPro" id="IPR053185">
    <property type="entry name" value="SET_domain_protein"/>
</dbReference>
<dbReference type="SUPFAM" id="SSF48452">
    <property type="entry name" value="TPR-like"/>
    <property type="match status" value="1"/>
</dbReference>
<protein>
    <submittedName>
        <fullName evidence="2">SET domain-containing protein</fullName>
    </submittedName>
</protein>
<feature type="domain" description="SET" evidence="1">
    <location>
        <begin position="148"/>
        <end position="282"/>
    </location>
</feature>
<organism evidence="2 3">
    <name type="scientific">Armillaria solidipes</name>
    <dbReference type="NCBI Taxonomy" id="1076256"/>
    <lineage>
        <taxon>Eukaryota</taxon>
        <taxon>Fungi</taxon>
        <taxon>Dikarya</taxon>
        <taxon>Basidiomycota</taxon>
        <taxon>Agaricomycotina</taxon>
        <taxon>Agaricomycetes</taxon>
        <taxon>Agaricomycetidae</taxon>
        <taxon>Agaricales</taxon>
        <taxon>Marasmiineae</taxon>
        <taxon>Physalacriaceae</taxon>
        <taxon>Armillaria</taxon>
    </lineage>
</organism>
<reference evidence="3" key="1">
    <citation type="journal article" date="2017" name="Nat. Ecol. Evol.">
        <title>Genome expansion and lineage-specific genetic innovations in the forest pathogenic fungi Armillaria.</title>
        <authorList>
            <person name="Sipos G."/>
            <person name="Prasanna A.N."/>
            <person name="Walter M.C."/>
            <person name="O'Connor E."/>
            <person name="Balint B."/>
            <person name="Krizsan K."/>
            <person name="Kiss B."/>
            <person name="Hess J."/>
            <person name="Varga T."/>
            <person name="Slot J."/>
            <person name="Riley R."/>
            <person name="Boka B."/>
            <person name="Rigling D."/>
            <person name="Barry K."/>
            <person name="Lee J."/>
            <person name="Mihaltcheva S."/>
            <person name="LaButti K."/>
            <person name="Lipzen A."/>
            <person name="Waldron R."/>
            <person name="Moloney N.M."/>
            <person name="Sperisen C."/>
            <person name="Kredics L."/>
            <person name="Vagvoelgyi C."/>
            <person name="Patrignani A."/>
            <person name="Fitzpatrick D."/>
            <person name="Nagy I."/>
            <person name="Doyle S."/>
            <person name="Anderson J.B."/>
            <person name="Grigoriev I.V."/>
            <person name="Gueldener U."/>
            <person name="Muensterkoetter M."/>
            <person name="Nagy L.G."/>
        </authorList>
    </citation>
    <scope>NUCLEOTIDE SEQUENCE [LARGE SCALE GENOMIC DNA]</scope>
    <source>
        <strain evidence="3">28-4</strain>
    </source>
</reference>
<dbReference type="SUPFAM" id="SSF82199">
    <property type="entry name" value="SET domain"/>
    <property type="match status" value="1"/>
</dbReference>
<dbReference type="Proteomes" id="UP000218334">
    <property type="component" value="Unassembled WGS sequence"/>
</dbReference>
<dbReference type="PANTHER" id="PTHR47332">
    <property type="entry name" value="SET DOMAIN-CONTAINING PROTEIN 5"/>
    <property type="match status" value="1"/>
</dbReference>
<dbReference type="STRING" id="1076256.A0A2H3BNG0"/>
<sequence length="441" mass="49840">MPDPVLSLLKTKALEAFKQGDFAVARSLYSHAIDIDPQDDIHPLNRSLMNLRLTRWKEAEEDATTALALCECKKNDHRQKAYYRRCQARREMGDMVGAEDDIKAFASTGGAKDLTRGGQQKIDSAITTPKLALEHEPLSPESQTAPSEQMHFVKDAGGKGLGAFAARDIQRGDLILVEKPLLPFPDSDPSPMEFRLVVDKLSPKDFLTFLSLKNAHSHYEDTISGIYNTNAFCDGGIVIEASRFNHSCLPNARYSYHGATNRERIFALADIRKGEEIFVMYIAGRDMYGSTRNQRQIELLAKYNFLCSCGACGLDRQQSLESDRRRLEIKSIWDQMPMLDPLRSGRALLQSAIRAINLMKEEGYWADADDFANEAAMFCSMHSDWESAKYWHRIAYEHRVAQFGKDSAHSLRAHKNLENPRSVNHPQAGMYRGQTFADIRL</sequence>
<keyword evidence="3" id="KW-1185">Reference proteome</keyword>